<dbReference type="Proteomes" id="UP000325811">
    <property type="component" value="Chromosome I"/>
</dbReference>
<organism evidence="1 2">
    <name type="scientific">Paraburkholderia dioscoreae</name>
    <dbReference type="NCBI Taxonomy" id="2604047"/>
    <lineage>
        <taxon>Bacteria</taxon>
        <taxon>Pseudomonadati</taxon>
        <taxon>Pseudomonadota</taxon>
        <taxon>Betaproteobacteria</taxon>
        <taxon>Burkholderiales</taxon>
        <taxon>Burkholderiaceae</taxon>
        <taxon>Paraburkholderia</taxon>
    </lineage>
</organism>
<reference evidence="1 2" key="1">
    <citation type="submission" date="2019-08" db="EMBL/GenBank/DDBJ databases">
        <authorList>
            <person name="Herpell B J."/>
        </authorList>
    </citation>
    <scope>NUCLEOTIDE SEQUENCE [LARGE SCALE GENOMIC DNA]</scope>
    <source>
        <strain evidence="2">Msb3</strain>
    </source>
</reference>
<evidence type="ECO:0000313" key="1">
    <source>
        <dbReference type="EMBL" id="VVD26931.1"/>
    </source>
</evidence>
<accession>A0A5Q4Z7I4</accession>
<dbReference type="KEGG" id="pdio:PDMSB3_0469"/>
<proteinExistence type="predicted"/>
<gene>
    <name evidence="1" type="ORF">PDMSB3_0469</name>
</gene>
<keyword evidence="2" id="KW-1185">Reference proteome</keyword>
<evidence type="ECO:0000313" key="2">
    <source>
        <dbReference type="Proteomes" id="UP000325811"/>
    </source>
</evidence>
<sequence length="48" mass="5475">MDNYEVAAFHCPKVAQPHRKWFHGPKRGASALAMHGPCSPRYKQAQRI</sequence>
<dbReference type="EMBL" id="LR699553">
    <property type="protein sequence ID" value="VVD26931.1"/>
    <property type="molecule type" value="Genomic_DNA"/>
</dbReference>
<dbReference type="AlphaFoldDB" id="A0A5Q4Z7I4"/>
<protein>
    <submittedName>
        <fullName evidence="1">Uncharacterized protein</fullName>
    </submittedName>
</protein>
<name>A0A5Q4Z7I4_9BURK</name>